<organism evidence="8 9">
    <name type="scientific">Strongylus vulgaris</name>
    <name type="common">Blood worm</name>
    <dbReference type="NCBI Taxonomy" id="40348"/>
    <lineage>
        <taxon>Eukaryota</taxon>
        <taxon>Metazoa</taxon>
        <taxon>Ecdysozoa</taxon>
        <taxon>Nematoda</taxon>
        <taxon>Chromadorea</taxon>
        <taxon>Rhabditida</taxon>
        <taxon>Rhabditina</taxon>
        <taxon>Rhabditomorpha</taxon>
        <taxon>Strongyloidea</taxon>
        <taxon>Strongylidae</taxon>
        <taxon>Strongylus</taxon>
    </lineage>
</organism>
<dbReference type="GO" id="GO:0006623">
    <property type="term" value="P:protein targeting to vacuole"/>
    <property type="evidence" value="ECO:0007669"/>
    <property type="project" value="TreeGrafter"/>
</dbReference>
<reference evidence="8 9" key="1">
    <citation type="submission" date="2018-11" db="EMBL/GenBank/DDBJ databases">
        <authorList>
            <consortium name="Pathogen Informatics"/>
        </authorList>
    </citation>
    <scope>NUCLEOTIDE SEQUENCE [LARGE SCALE GENOMIC DNA]</scope>
</reference>
<dbReference type="GO" id="GO:0048499">
    <property type="term" value="P:synaptic vesicle membrane organization"/>
    <property type="evidence" value="ECO:0007669"/>
    <property type="project" value="TreeGrafter"/>
</dbReference>
<evidence type="ECO:0000256" key="3">
    <source>
        <dbReference type="ARBA" id="ARBA00022448"/>
    </source>
</evidence>
<dbReference type="GO" id="GO:0098830">
    <property type="term" value="C:presynaptic endosome"/>
    <property type="evidence" value="ECO:0007669"/>
    <property type="project" value="TreeGrafter"/>
</dbReference>
<feature type="domain" description="Clathrin/coatomer adaptor adaptin-like N-terminal" evidence="7">
    <location>
        <begin position="33"/>
        <end position="139"/>
    </location>
</feature>
<evidence type="ECO:0000259" key="7">
    <source>
        <dbReference type="Pfam" id="PF01602"/>
    </source>
</evidence>
<dbReference type="Pfam" id="PF01602">
    <property type="entry name" value="Adaptin_N"/>
    <property type="match status" value="1"/>
</dbReference>
<dbReference type="SUPFAM" id="SSF48371">
    <property type="entry name" value="ARM repeat"/>
    <property type="match status" value="1"/>
</dbReference>
<evidence type="ECO:0000256" key="4">
    <source>
        <dbReference type="ARBA" id="ARBA00022737"/>
    </source>
</evidence>
<gene>
    <name evidence="8" type="ORF">SVUK_LOCUS15380</name>
</gene>
<dbReference type="GO" id="GO:0010008">
    <property type="term" value="C:endosome membrane"/>
    <property type="evidence" value="ECO:0007669"/>
    <property type="project" value="TreeGrafter"/>
</dbReference>
<dbReference type="GO" id="GO:0098943">
    <property type="term" value="P:neurotransmitter receptor transport, postsynaptic endosome to lysosome"/>
    <property type="evidence" value="ECO:0007669"/>
    <property type="project" value="TreeGrafter"/>
</dbReference>
<dbReference type="InterPro" id="IPR011989">
    <property type="entry name" value="ARM-like"/>
</dbReference>
<keyword evidence="9" id="KW-1185">Reference proteome</keyword>
<dbReference type="InterPro" id="IPR016024">
    <property type="entry name" value="ARM-type_fold"/>
</dbReference>
<comment type="similarity">
    <text evidence="2">Belongs to the adaptor complexes large subunit family.</text>
</comment>
<dbReference type="GO" id="GO:1904115">
    <property type="term" value="C:axon cytoplasm"/>
    <property type="evidence" value="ECO:0007669"/>
    <property type="project" value="GOC"/>
</dbReference>
<keyword evidence="3" id="KW-0813">Transport</keyword>
<dbReference type="PANTHER" id="PTHR22781">
    <property type="entry name" value="DELTA ADAPTIN-RELATED"/>
    <property type="match status" value="1"/>
</dbReference>
<dbReference type="GO" id="GO:0030123">
    <property type="term" value="C:AP-3 adaptor complex"/>
    <property type="evidence" value="ECO:0007669"/>
    <property type="project" value="InterPro"/>
</dbReference>
<evidence type="ECO:0000256" key="1">
    <source>
        <dbReference type="ARBA" id="ARBA00004308"/>
    </source>
</evidence>
<evidence type="ECO:0000256" key="6">
    <source>
        <dbReference type="ARBA" id="ARBA00023136"/>
    </source>
</evidence>
<dbReference type="EMBL" id="UYYB01108416">
    <property type="protein sequence ID" value="VDM80382.1"/>
    <property type="molecule type" value="Genomic_DNA"/>
</dbReference>
<sequence>MGKILQTHPKAVQAHKDIVLRCLDDKDESIRLRYISVLVELTKVEGTKHGAKIAEQIQDVTVENAHVLLAGSAQQRNNISEVLLAAAWICGEYSQHVRNVQSVLESMLRARTSVMSGHILSVYVQNIGKLYSTLLSKAEE</sequence>
<keyword evidence="4" id="KW-0677">Repeat</keyword>
<evidence type="ECO:0000313" key="9">
    <source>
        <dbReference type="Proteomes" id="UP000270094"/>
    </source>
</evidence>
<evidence type="ECO:0000256" key="5">
    <source>
        <dbReference type="ARBA" id="ARBA00022927"/>
    </source>
</evidence>
<protein>
    <recommendedName>
        <fullName evidence="7">Clathrin/coatomer adaptor adaptin-like N-terminal domain-containing protein</fullName>
    </recommendedName>
</protein>
<name>A0A3P7LMM7_STRVU</name>
<dbReference type="GO" id="GO:0006896">
    <property type="term" value="P:Golgi to vacuole transport"/>
    <property type="evidence" value="ECO:0007669"/>
    <property type="project" value="TreeGrafter"/>
</dbReference>
<keyword evidence="5" id="KW-0653">Protein transport</keyword>
<evidence type="ECO:0000313" key="8">
    <source>
        <dbReference type="EMBL" id="VDM80382.1"/>
    </source>
</evidence>
<dbReference type="OrthoDB" id="10264595at2759"/>
<keyword evidence="6" id="KW-0472">Membrane</keyword>
<evidence type="ECO:0000256" key="2">
    <source>
        <dbReference type="ARBA" id="ARBA00006613"/>
    </source>
</evidence>
<dbReference type="GO" id="GO:0016182">
    <property type="term" value="P:synaptic vesicle budding from endosome"/>
    <property type="evidence" value="ECO:0007669"/>
    <property type="project" value="TreeGrafter"/>
</dbReference>
<proteinExistence type="inferred from homology"/>
<dbReference type="GO" id="GO:0048490">
    <property type="term" value="P:anterograde synaptic vesicle transport"/>
    <property type="evidence" value="ECO:0007669"/>
    <property type="project" value="TreeGrafter"/>
</dbReference>
<dbReference type="Proteomes" id="UP000270094">
    <property type="component" value="Unassembled WGS sequence"/>
</dbReference>
<dbReference type="AlphaFoldDB" id="A0A3P7LMM7"/>
<dbReference type="InterPro" id="IPR017105">
    <property type="entry name" value="AP3_complex_dsu"/>
</dbReference>
<comment type="subcellular location">
    <subcellularLocation>
        <location evidence="1">Endomembrane system</location>
    </subcellularLocation>
</comment>
<dbReference type="GO" id="GO:0043195">
    <property type="term" value="C:terminal bouton"/>
    <property type="evidence" value="ECO:0007669"/>
    <property type="project" value="TreeGrafter"/>
</dbReference>
<dbReference type="InterPro" id="IPR002553">
    <property type="entry name" value="Clathrin/coatomer_adapt-like_N"/>
</dbReference>
<dbReference type="Gene3D" id="1.25.10.10">
    <property type="entry name" value="Leucine-rich Repeat Variant"/>
    <property type="match status" value="2"/>
</dbReference>
<dbReference type="PANTHER" id="PTHR22781:SF12">
    <property type="entry name" value="AP-3 COMPLEX SUBUNIT DELTA-1"/>
    <property type="match status" value="1"/>
</dbReference>
<accession>A0A3P7LMM7</accession>
<feature type="non-terminal residue" evidence="8">
    <location>
        <position position="140"/>
    </location>
</feature>